<dbReference type="GO" id="GO:0061711">
    <property type="term" value="F:tRNA N(6)-L-threonylcarbamoyladenine synthase activity"/>
    <property type="evidence" value="ECO:0007669"/>
    <property type="project" value="UniProtKB-EC"/>
</dbReference>
<dbReference type="Proteomes" id="UP001553161">
    <property type="component" value="Unassembled WGS sequence"/>
</dbReference>
<keyword evidence="3" id="KW-1185">Reference proteome</keyword>
<feature type="domain" description="Gcp-like" evidence="1">
    <location>
        <begin position="37"/>
        <end position="125"/>
    </location>
</feature>
<dbReference type="EC" id="2.3.1.234" evidence="2"/>
<protein>
    <submittedName>
        <fullName evidence="2">tRNA (Adenosine(37)-N6)-threonylcarbamoyltransferase complex dimerization subunit type 1 TsaB</fullName>
        <ecNumber evidence="2">2.3.1.234</ecNumber>
    </submittedName>
</protein>
<proteinExistence type="predicted"/>
<comment type="caution">
    <text evidence="2">The sequence shown here is derived from an EMBL/GenBank/DDBJ whole genome shotgun (WGS) entry which is preliminary data.</text>
</comment>
<reference evidence="2 3" key="1">
    <citation type="submission" date="2024-07" db="EMBL/GenBank/DDBJ databases">
        <authorList>
            <person name="Kang M."/>
        </authorList>
    </citation>
    <scope>NUCLEOTIDE SEQUENCE [LARGE SCALE GENOMIC DNA]</scope>
    <source>
        <strain evidence="2 3">DFM31</strain>
    </source>
</reference>
<accession>A0ABV3L608</accession>
<evidence type="ECO:0000259" key="1">
    <source>
        <dbReference type="Pfam" id="PF00814"/>
    </source>
</evidence>
<name>A0ABV3L608_9RHOB</name>
<evidence type="ECO:0000313" key="2">
    <source>
        <dbReference type="EMBL" id="MEV8465793.1"/>
    </source>
</evidence>
<dbReference type="RefSeq" id="WP_366191493.1">
    <property type="nucleotide sequence ID" value="NZ_JBFBVU010000002.1"/>
</dbReference>
<dbReference type="InterPro" id="IPR000905">
    <property type="entry name" value="Gcp-like_dom"/>
</dbReference>
<keyword evidence="2" id="KW-0808">Transferase</keyword>
<keyword evidence="2" id="KW-0012">Acyltransferase</keyword>
<gene>
    <name evidence="2" type="primary">tsaB</name>
    <name evidence="2" type="ORF">AB0T83_03220</name>
</gene>
<organism evidence="2 3">
    <name type="scientific">Meridianimarinicoccus marinus</name>
    <dbReference type="NCBI Taxonomy" id="3231483"/>
    <lineage>
        <taxon>Bacteria</taxon>
        <taxon>Pseudomonadati</taxon>
        <taxon>Pseudomonadota</taxon>
        <taxon>Alphaproteobacteria</taxon>
        <taxon>Rhodobacterales</taxon>
        <taxon>Paracoccaceae</taxon>
        <taxon>Meridianimarinicoccus</taxon>
    </lineage>
</organism>
<dbReference type="Gene3D" id="3.30.420.40">
    <property type="match status" value="2"/>
</dbReference>
<dbReference type="InterPro" id="IPR043129">
    <property type="entry name" value="ATPase_NBD"/>
</dbReference>
<dbReference type="EMBL" id="JBFBVU010000002">
    <property type="protein sequence ID" value="MEV8465793.1"/>
    <property type="molecule type" value="Genomic_DNA"/>
</dbReference>
<dbReference type="InterPro" id="IPR022496">
    <property type="entry name" value="T6A_TsaB"/>
</dbReference>
<dbReference type="PANTHER" id="PTHR11735">
    <property type="entry name" value="TRNA N6-ADENOSINE THREONYLCARBAMOYLTRANSFERASE"/>
    <property type="match status" value="1"/>
</dbReference>
<dbReference type="Pfam" id="PF00814">
    <property type="entry name" value="TsaD"/>
    <property type="match status" value="1"/>
</dbReference>
<dbReference type="PANTHER" id="PTHR11735:SF11">
    <property type="entry name" value="TRNA THREONYLCARBAMOYLADENOSINE BIOSYNTHESIS PROTEIN TSAB"/>
    <property type="match status" value="1"/>
</dbReference>
<dbReference type="NCBIfam" id="TIGR03725">
    <property type="entry name" value="T6A_YeaZ"/>
    <property type="match status" value="1"/>
</dbReference>
<evidence type="ECO:0000313" key="3">
    <source>
        <dbReference type="Proteomes" id="UP001553161"/>
    </source>
</evidence>
<dbReference type="SUPFAM" id="SSF53067">
    <property type="entry name" value="Actin-like ATPase domain"/>
    <property type="match status" value="1"/>
</dbReference>
<sequence>MRDNGPILAFDTSGPFCAAALLRGGEVLWQGDWQGARGQAEQLFPLLEDGLAQTGLTWADLTRLGVGVGPGNFTGIRIAVSAARGLALSLGIPAIGVSRLEAQVLDAPRPAVSLVAAPRGSAYVQVFSADSPRPPALHTAADLLALKLPENAPLLGVDPTAQAESLNRPIIAPRIPLAVAIARIAAQAPADSPRPAPLYLRAADAAPASDPPPKILS</sequence>